<dbReference type="InterPro" id="IPR002898">
    <property type="entry name" value="MotA_ExbB_proton_chnl"/>
</dbReference>
<dbReference type="PANTHER" id="PTHR30625">
    <property type="entry name" value="PROTEIN TOLQ"/>
    <property type="match status" value="1"/>
</dbReference>
<sequence length="353" mass="37943">MFIQLILAASTPGVYYAYTNSDGVGKGIVVLLLIGSVFTWSVMIDKGMALYRARQCSNRFLARFRANKKNIATPQLVREGSADPGPIGAIYSAGVERLLEFYESDSRSQQYSTAISTRPSRLSDAQYNAIEAVLEREVSSQIQQLETRIGFLATLVSVSPFCGLFGTVWGVMLAFCGIAAAGKSDFTALAPGVAGALLTTVAGLIVAIPSLVGYNLLTATIRTLTITMDNFTEEFMVRIKLEQLELDQAEREEKEAKAEQQSAAQPPVHPVPAQPQPVRAYVPPRPQPQPVYQQPARPQPVTVPMPAQPAPVQQPAPAVVMPPVQQPAPPQAYPAEAPAQSPMPGTGPANPME</sequence>
<reference evidence="10 11" key="1">
    <citation type="submission" date="2018-04" db="EMBL/GenBank/DDBJ databases">
        <title>Genomic Encyclopedia of Type Strains, Phase IV (KMG-IV): sequencing the most valuable type-strain genomes for metagenomic binning, comparative biology and taxonomic classification.</title>
        <authorList>
            <person name="Goeker M."/>
        </authorList>
    </citation>
    <scope>NUCLEOTIDE SEQUENCE [LARGE SCALE GENOMIC DNA]</scope>
    <source>
        <strain evidence="10 11">DSM 14823</strain>
    </source>
</reference>
<evidence type="ECO:0000256" key="3">
    <source>
        <dbReference type="ARBA" id="ARBA00022692"/>
    </source>
</evidence>
<accession>A0A2U1APF6</accession>
<evidence type="ECO:0000313" key="10">
    <source>
        <dbReference type="EMBL" id="PVY38294.1"/>
    </source>
</evidence>
<keyword evidence="6" id="KW-0653">Protein transport</keyword>
<evidence type="ECO:0000256" key="1">
    <source>
        <dbReference type="ARBA" id="ARBA00004651"/>
    </source>
</evidence>
<proteinExistence type="inferred from homology"/>
<evidence type="ECO:0000256" key="2">
    <source>
        <dbReference type="ARBA" id="ARBA00022475"/>
    </source>
</evidence>
<feature type="domain" description="MotA/TolQ/ExbB proton channel" evidence="9">
    <location>
        <begin position="124"/>
        <end position="229"/>
    </location>
</feature>
<gene>
    <name evidence="10" type="ORF">C8D82_12756</name>
</gene>
<name>A0A2U1APF6_9BACT</name>
<keyword evidence="3 8" id="KW-0812">Transmembrane</keyword>
<comment type="subcellular location">
    <subcellularLocation>
        <location evidence="1">Cell membrane</location>
        <topology evidence="1">Multi-pass membrane protein</topology>
    </subcellularLocation>
    <subcellularLocation>
        <location evidence="6">Membrane</location>
        <topology evidence="6">Multi-pass membrane protein</topology>
    </subcellularLocation>
</comment>
<keyword evidence="2" id="KW-1003">Cell membrane</keyword>
<protein>
    <submittedName>
        <fullName evidence="10">Biopolymer transport protein ExbB/TolQ</fullName>
    </submittedName>
</protein>
<feature type="region of interest" description="Disordered" evidence="7">
    <location>
        <begin position="250"/>
        <end position="353"/>
    </location>
</feature>
<keyword evidence="4 8" id="KW-1133">Transmembrane helix</keyword>
<keyword evidence="11" id="KW-1185">Reference proteome</keyword>
<evidence type="ECO:0000256" key="8">
    <source>
        <dbReference type="SAM" id="Phobius"/>
    </source>
</evidence>
<evidence type="ECO:0000256" key="7">
    <source>
        <dbReference type="SAM" id="MobiDB-lite"/>
    </source>
</evidence>
<feature type="transmembrane region" description="Helical" evidence="8">
    <location>
        <begin position="24"/>
        <end position="44"/>
    </location>
</feature>
<feature type="transmembrane region" description="Helical" evidence="8">
    <location>
        <begin position="193"/>
        <end position="217"/>
    </location>
</feature>
<evidence type="ECO:0000256" key="4">
    <source>
        <dbReference type="ARBA" id="ARBA00022989"/>
    </source>
</evidence>
<feature type="compositionally biased region" description="Low complexity" evidence="7">
    <location>
        <begin position="333"/>
        <end position="342"/>
    </location>
</feature>
<comment type="similarity">
    <text evidence="6">Belongs to the exbB/tolQ family.</text>
</comment>
<evidence type="ECO:0000313" key="11">
    <source>
        <dbReference type="Proteomes" id="UP000245959"/>
    </source>
</evidence>
<dbReference type="PANTHER" id="PTHR30625:SF3">
    <property type="entry name" value="TOL-PAL SYSTEM PROTEIN TOLQ"/>
    <property type="match status" value="1"/>
</dbReference>
<dbReference type="EMBL" id="QEKH01000027">
    <property type="protein sequence ID" value="PVY38294.1"/>
    <property type="molecule type" value="Genomic_DNA"/>
</dbReference>
<dbReference type="InterPro" id="IPR050790">
    <property type="entry name" value="ExbB/TolQ_transport"/>
</dbReference>
<dbReference type="GO" id="GO:0017038">
    <property type="term" value="P:protein import"/>
    <property type="evidence" value="ECO:0007669"/>
    <property type="project" value="TreeGrafter"/>
</dbReference>
<organism evidence="10 11">
    <name type="scientific">Victivallis vadensis</name>
    <dbReference type="NCBI Taxonomy" id="172901"/>
    <lineage>
        <taxon>Bacteria</taxon>
        <taxon>Pseudomonadati</taxon>
        <taxon>Lentisphaerota</taxon>
        <taxon>Lentisphaeria</taxon>
        <taxon>Victivallales</taxon>
        <taxon>Victivallaceae</taxon>
        <taxon>Victivallis</taxon>
    </lineage>
</organism>
<evidence type="ECO:0000256" key="6">
    <source>
        <dbReference type="RuleBase" id="RU004057"/>
    </source>
</evidence>
<dbReference type="AlphaFoldDB" id="A0A2U1APF6"/>
<dbReference type="GO" id="GO:0005886">
    <property type="term" value="C:plasma membrane"/>
    <property type="evidence" value="ECO:0007669"/>
    <property type="project" value="UniProtKB-SubCell"/>
</dbReference>
<comment type="caution">
    <text evidence="10">The sequence shown here is derived from an EMBL/GenBank/DDBJ whole genome shotgun (WGS) entry which is preliminary data.</text>
</comment>
<dbReference type="Pfam" id="PF01618">
    <property type="entry name" value="MotA_ExbB"/>
    <property type="match status" value="1"/>
</dbReference>
<dbReference type="GeneID" id="78296435"/>
<dbReference type="RefSeq" id="WP_116885153.1">
    <property type="nucleotide sequence ID" value="NZ_JAXYZK010000152.1"/>
</dbReference>
<dbReference type="Proteomes" id="UP000245959">
    <property type="component" value="Unassembled WGS sequence"/>
</dbReference>
<keyword evidence="6" id="KW-0813">Transport</keyword>
<feature type="transmembrane region" description="Helical" evidence="8">
    <location>
        <begin position="149"/>
        <end position="181"/>
    </location>
</feature>
<evidence type="ECO:0000259" key="9">
    <source>
        <dbReference type="Pfam" id="PF01618"/>
    </source>
</evidence>
<evidence type="ECO:0000256" key="5">
    <source>
        <dbReference type="ARBA" id="ARBA00023136"/>
    </source>
</evidence>
<feature type="compositionally biased region" description="Pro residues" evidence="7">
    <location>
        <begin position="297"/>
        <end position="314"/>
    </location>
</feature>
<keyword evidence="5 8" id="KW-0472">Membrane</keyword>